<dbReference type="Gene3D" id="3.90.226.10">
    <property type="entry name" value="2-enoyl-CoA Hydratase, Chain A, domain 1"/>
    <property type="match status" value="1"/>
</dbReference>
<dbReference type="InterPro" id="IPR029045">
    <property type="entry name" value="ClpP/crotonase-like_dom_sf"/>
</dbReference>
<organism evidence="3 4">
    <name type="scientific">Microbacterium kribbense</name>
    <dbReference type="NCBI Taxonomy" id="433645"/>
    <lineage>
        <taxon>Bacteria</taxon>
        <taxon>Bacillati</taxon>
        <taxon>Actinomycetota</taxon>
        <taxon>Actinomycetes</taxon>
        <taxon>Micrococcales</taxon>
        <taxon>Microbacteriaceae</taxon>
        <taxon>Microbacterium</taxon>
    </lineage>
</organism>
<dbReference type="Proteomes" id="UP001500540">
    <property type="component" value="Unassembled WGS sequence"/>
</dbReference>
<sequence>MVVQYSVVDGICRITLNRPERLNAVTPELVDRLCECLESAVKDRARAVVLAGEGTSFCAGHDLKQQPIQDEERRRQVVERTQDVTRLIRATPFPVIAAVHGYAMGAGCEFALCSDFVVAAESAIFGFPEVGVGLSITGGISHVLPLAVGMVRAKELVLLGERFSSTEALGLGLINRVVPDGELASCALEIAAKFAAQPAAALQYAKRCLDFGPEVGLEQAMHLESLYATMTQISAEARIAAEHFAETRRGHQASRVQPAASTSPES</sequence>
<comment type="caution">
    <text evidence="3">The sequence shown here is derived from an EMBL/GenBank/DDBJ whole genome shotgun (WGS) entry which is preliminary data.</text>
</comment>
<dbReference type="CDD" id="cd06558">
    <property type="entry name" value="crotonase-like"/>
    <property type="match status" value="1"/>
</dbReference>
<dbReference type="Pfam" id="PF00378">
    <property type="entry name" value="ECH_1"/>
    <property type="match status" value="1"/>
</dbReference>
<dbReference type="PROSITE" id="PS00166">
    <property type="entry name" value="ENOYL_COA_HYDRATASE"/>
    <property type="match status" value="1"/>
</dbReference>
<dbReference type="InterPro" id="IPR018376">
    <property type="entry name" value="Enoyl-CoA_hyd/isom_CS"/>
</dbReference>
<dbReference type="InterPro" id="IPR001753">
    <property type="entry name" value="Enoyl-CoA_hydra/iso"/>
</dbReference>
<evidence type="ECO:0000313" key="3">
    <source>
        <dbReference type="EMBL" id="GAA3776818.1"/>
    </source>
</evidence>
<protein>
    <submittedName>
        <fullName evidence="3">Enoyl-CoA hydratase/isomerase family protein</fullName>
    </submittedName>
</protein>
<dbReference type="PANTHER" id="PTHR11941">
    <property type="entry name" value="ENOYL-COA HYDRATASE-RELATED"/>
    <property type="match status" value="1"/>
</dbReference>
<gene>
    <name evidence="3" type="ORF">GCM10022240_30360</name>
</gene>
<keyword evidence="4" id="KW-1185">Reference proteome</keyword>
<dbReference type="EMBL" id="BAABAF010000012">
    <property type="protein sequence ID" value="GAA3776818.1"/>
    <property type="molecule type" value="Genomic_DNA"/>
</dbReference>
<reference evidence="4" key="1">
    <citation type="journal article" date="2019" name="Int. J. Syst. Evol. Microbiol.">
        <title>The Global Catalogue of Microorganisms (GCM) 10K type strain sequencing project: providing services to taxonomists for standard genome sequencing and annotation.</title>
        <authorList>
            <consortium name="The Broad Institute Genomics Platform"/>
            <consortium name="The Broad Institute Genome Sequencing Center for Infectious Disease"/>
            <person name="Wu L."/>
            <person name="Ma J."/>
        </authorList>
    </citation>
    <scope>NUCLEOTIDE SEQUENCE [LARGE SCALE GENOMIC DNA]</scope>
    <source>
        <strain evidence="4">JCM 16950</strain>
    </source>
</reference>
<accession>A0ABP7GY22</accession>
<proteinExistence type="inferred from homology"/>
<dbReference type="PANTHER" id="PTHR11941:SF130">
    <property type="entry name" value="ENOYL-COA HYDRATASE ECHA12-RELATED"/>
    <property type="match status" value="1"/>
</dbReference>
<evidence type="ECO:0000256" key="1">
    <source>
        <dbReference type="ARBA" id="ARBA00005254"/>
    </source>
</evidence>
<evidence type="ECO:0000313" key="4">
    <source>
        <dbReference type="Proteomes" id="UP001500540"/>
    </source>
</evidence>
<comment type="similarity">
    <text evidence="1 2">Belongs to the enoyl-CoA hydratase/isomerase family.</text>
</comment>
<name>A0ABP7GY22_9MICO</name>
<dbReference type="RefSeq" id="WP_344785120.1">
    <property type="nucleotide sequence ID" value="NZ_BAABAF010000012.1"/>
</dbReference>
<dbReference type="SUPFAM" id="SSF52096">
    <property type="entry name" value="ClpP/crotonase"/>
    <property type="match status" value="1"/>
</dbReference>
<evidence type="ECO:0000256" key="2">
    <source>
        <dbReference type="RuleBase" id="RU003707"/>
    </source>
</evidence>